<dbReference type="InterPro" id="IPR045324">
    <property type="entry name" value="Small_multidrug_res"/>
</dbReference>
<evidence type="ECO:0000256" key="2">
    <source>
        <dbReference type="ARBA" id="ARBA00022448"/>
    </source>
</evidence>
<dbReference type="Proteomes" id="UP000253099">
    <property type="component" value="Unassembled WGS sequence"/>
</dbReference>
<evidence type="ECO:0000256" key="5">
    <source>
        <dbReference type="ARBA" id="ARBA00022989"/>
    </source>
</evidence>
<keyword evidence="2" id="KW-0813">Transport</keyword>
<protein>
    <submittedName>
        <fullName evidence="8">Spermidine export protein MdtI</fullName>
    </submittedName>
</protein>
<keyword evidence="9" id="KW-1185">Reference proteome</keyword>
<evidence type="ECO:0000256" key="3">
    <source>
        <dbReference type="ARBA" id="ARBA00022475"/>
    </source>
</evidence>
<feature type="transmembrane region" description="Helical" evidence="7">
    <location>
        <begin position="54"/>
        <end position="75"/>
    </location>
</feature>
<keyword evidence="5 7" id="KW-1133">Transmembrane helix</keyword>
<dbReference type="InterPro" id="IPR000390">
    <property type="entry name" value="Small_drug/metabolite_transptr"/>
</dbReference>
<dbReference type="EMBL" id="NIZT01000008">
    <property type="protein sequence ID" value="RBQ24206.1"/>
    <property type="molecule type" value="Genomic_DNA"/>
</dbReference>
<organism evidence="8 9">
    <name type="scientific">Candidatus Methanobinarius endosymbioticus</name>
    <dbReference type="NCBI Taxonomy" id="2006182"/>
    <lineage>
        <taxon>Archaea</taxon>
        <taxon>Methanobacteriati</taxon>
        <taxon>Methanobacteriota</taxon>
        <taxon>Methanomada group</taxon>
        <taxon>Methanobacteria</taxon>
        <taxon>Methanobacteriales</taxon>
        <taxon>Methanobacteriaceae</taxon>
        <taxon>Candidatus Methanobinarius</taxon>
    </lineage>
</organism>
<proteinExistence type="predicted"/>
<comment type="caution">
    <text evidence="8">The sequence shown here is derived from an EMBL/GenBank/DDBJ whole genome shotgun (WGS) entry which is preliminary data.</text>
</comment>
<name>A0A366MD82_9EURY</name>
<dbReference type="Pfam" id="PF00893">
    <property type="entry name" value="Multi_Drug_Res"/>
    <property type="match status" value="1"/>
</dbReference>
<dbReference type="AlphaFoldDB" id="A0A366MD82"/>
<evidence type="ECO:0000256" key="1">
    <source>
        <dbReference type="ARBA" id="ARBA00004651"/>
    </source>
</evidence>
<dbReference type="GO" id="GO:0022857">
    <property type="term" value="F:transmembrane transporter activity"/>
    <property type="evidence" value="ECO:0007669"/>
    <property type="project" value="InterPro"/>
</dbReference>
<feature type="transmembrane region" description="Helical" evidence="7">
    <location>
        <begin position="27"/>
        <end position="48"/>
    </location>
</feature>
<keyword evidence="6 7" id="KW-0472">Membrane</keyword>
<keyword evidence="4 7" id="KW-0812">Transmembrane</keyword>
<evidence type="ECO:0000256" key="6">
    <source>
        <dbReference type="ARBA" id="ARBA00023136"/>
    </source>
</evidence>
<comment type="subcellular location">
    <subcellularLocation>
        <location evidence="1">Cell membrane</location>
        <topology evidence="1">Multi-pass membrane protein</topology>
    </subcellularLocation>
</comment>
<dbReference type="PANTHER" id="PTHR30561">
    <property type="entry name" value="SMR FAMILY PROTON-DEPENDENT DRUG EFFLUX TRANSPORTER SUGE"/>
    <property type="match status" value="1"/>
</dbReference>
<dbReference type="Gene3D" id="1.10.3730.20">
    <property type="match status" value="1"/>
</dbReference>
<accession>A0A366MD82</accession>
<sequence>MNPWIYLIIVKIGWAISLKFSEGFKNVLMTILTIVIMIGSVFFLSIALKDMPIGTAYAIWTALGAVGVTVVEMVFF</sequence>
<gene>
    <name evidence="8" type="primary">mdtI</name>
    <name evidence="8" type="ORF">ALNOE001_03180</name>
</gene>
<keyword evidence="3" id="KW-1003">Cell membrane</keyword>
<evidence type="ECO:0000313" key="8">
    <source>
        <dbReference type="EMBL" id="RBQ24206.1"/>
    </source>
</evidence>
<reference evidence="8 9" key="1">
    <citation type="submission" date="2018-06" db="EMBL/GenBank/DDBJ databases">
        <title>Genomic insight into two independent archaeal endosymbiosis events.</title>
        <authorList>
            <person name="Lind A.E."/>
            <person name="Lewis W.H."/>
            <person name="Spang A."/>
            <person name="Guy L."/>
            <person name="Embley M.T."/>
            <person name="Ettema T.J.G."/>
        </authorList>
    </citation>
    <scope>NUCLEOTIDE SEQUENCE [LARGE SCALE GENOMIC DNA]</scope>
    <source>
        <strain evidence="8">NOE</strain>
    </source>
</reference>
<dbReference type="SUPFAM" id="SSF103481">
    <property type="entry name" value="Multidrug resistance efflux transporter EmrE"/>
    <property type="match status" value="1"/>
</dbReference>
<evidence type="ECO:0000256" key="7">
    <source>
        <dbReference type="SAM" id="Phobius"/>
    </source>
</evidence>
<dbReference type="GO" id="GO:0005886">
    <property type="term" value="C:plasma membrane"/>
    <property type="evidence" value="ECO:0007669"/>
    <property type="project" value="UniProtKB-SubCell"/>
</dbReference>
<dbReference type="PANTHER" id="PTHR30561:SF0">
    <property type="entry name" value="GUANIDINIUM EXPORTER"/>
    <property type="match status" value="1"/>
</dbReference>
<evidence type="ECO:0000313" key="9">
    <source>
        <dbReference type="Proteomes" id="UP000253099"/>
    </source>
</evidence>
<evidence type="ECO:0000256" key="4">
    <source>
        <dbReference type="ARBA" id="ARBA00022692"/>
    </source>
</evidence>
<dbReference type="InterPro" id="IPR037185">
    <property type="entry name" value="EmrE-like"/>
</dbReference>